<evidence type="ECO:0000256" key="4">
    <source>
        <dbReference type="ARBA" id="ARBA00022690"/>
    </source>
</evidence>
<dbReference type="Pfam" id="PF00031">
    <property type="entry name" value="Cystatin"/>
    <property type="match status" value="1"/>
</dbReference>
<dbReference type="EMBL" id="CAUEEQ010041973">
    <property type="protein sequence ID" value="CAJ0956509.1"/>
    <property type="molecule type" value="Genomic_DNA"/>
</dbReference>
<name>A0ABN9M4E2_9NEOB</name>
<evidence type="ECO:0000256" key="2">
    <source>
        <dbReference type="ARBA" id="ARBA00009403"/>
    </source>
</evidence>
<proteinExistence type="inferred from homology"/>
<evidence type="ECO:0000256" key="3">
    <source>
        <dbReference type="ARBA" id="ARBA00022490"/>
    </source>
</evidence>
<keyword evidence="5" id="KW-0789">Thiol protease inhibitor</keyword>
<dbReference type="InterPro" id="IPR000010">
    <property type="entry name" value="Cystatin_dom"/>
</dbReference>
<dbReference type="PANTHER" id="PTHR11414">
    <property type="entry name" value="CYSTATIN FAMILY MEMBER"/>
    <property type="match status" value="1"/>
</dbReference>
<dbReference type="PROSITE" id="PS00287">
    <property type="entry name" value="CYSTATIN"/>
    <property type="match status" value="1"/>
</dbReference>
<dbReference type="InterPro" id="IPR046350">
    <property type="entry name" value="Cystatin_sf"/>
</dbReference>
<feature type="domain" description="Cystatin" evidence="6">
    <location>
        <begin position="14"/>
        <end position="79"/>
    </location>
</feature>
<organism evidence="7 8">
    <name type="scientific">Ranitomeya imitator</name>
    <name type="common">mimic poison frog</name>
    <dbReference type="NCBI Taxonomy" id="111125"/>
    <lineage>
        <taxon>Eukaryota</taxon>
        <taxon>Metazoa</taxon>
        <taxon>Chordata</taxon>
        <taxon>Craniata</taxon>
        <taxon>Vertebrata</taxon>
        <taxon>Euteleostomi</taxon>
        <taxon>Amphibia</taxon>
        <taxon>Batrachia</taxon>
        <taxon>Anura</taxon>
        <taxon>Neobatrachia</taxon>
        <taxon>Hyloidea</taxon>
        <taxon>Dendrobatidae</taxon>
        <taxon>Dendrobatinae</taxon>
        <taxon>Ranitomeya</taxon>
    </lineage>
</organism>
<keyword evidence="8" id="KW-1185">Reference proteome</keyword>
<dbReference type="InterPro" id="IPR018073">
    <property type="entry name" value="Prot_inh_cystat_CS"/>
</dbReference>
<comment type="caution">
    <text evidence="7">The sequence shown here is derived from an EMBL/GenBank/DDBJ whole genome shotgun (WGS) entry which is preliminary data.</text>
</comment>
<accession>A0ABN9M4E2</accession>
<comment type="subcellular location">
    <subcellularLocation>
        <location evidence="1">Cytoplasm</location>
    </subcellularLocation>
</comment>
<protein>
    <recommendedName>
        <fullName evidence="6">Cystatin domain-containing protein</fullName>
    </recommendedName>
</protein>
<evidence type="ECO:0000313" key="8">
    <source>
        <dbReference type="Proteomes" id="UP001176940"/>
    </source>
</evidence>
<dbReference type="SUPFAM" id="SSF54403">
    <property type="entry name" value="Cystatin/monellin"/>
    <property type="match status" value="1"/>
</dbReference>
<evidence type="ECO:0000313" key="7">
    <source>
        <dbReference type="EMBL" id="CAJ0956509.1"/>
    </source>
</evidence>
<reference evidence="7" key="1">
    <citation type="submission" date="2023-07" db="EMBL/GenBank/DDBJ databases">
        <authorList>
            <person name="Stuckert A."/>
        </authorList>
    </citation>
    <scope>NUCLEOTIDE SEQUENCE</scope>
</reference>
<dbReference type="Proteomes" id="UP001176940">
    <property type="component" value="Unassembled WGS sequence"/>
</dbReference>
<dbReference type="InterPro" id="IPR001713">
    <property type="entry name" value="Prot_inh_stefin"/>
</dbReference>
<gene>
    <name evidence="7" type="ORF">RIMI_LOCUS15552493</name>
</gene>
<dbReference type="Gene3D" id="3.10.450.10">
    <property type="match status" value="1"/>
</dbReference>
<evidence type="ECO:0000256" key="1">
    <source>
        <dbReference type="ARBA" id="ARBA00004496"/>
    </source>
</evidence>
<keyword evidence="4" id="KW-0646">Protease inhibitor</keyword>
<keyword evidence="3" id="KW-0963">Cytoplasm</keyword>
<dbReference type="PRINTS" id="PR00295">
    <property type="entry name" value="STEFINA"/>
</dbReference>
<evidence type="ECO:0000256" key="5">
    <source>
        <dbReference type="ARBA" id="ARBA00022704"/>
    </source>
</evidence>
<dbReference type="PANTHER" id="PTHR11414:SF21">
    <property type="entry name" value="CYSTATIN 14A, TANDEM DUPLICATE 1-RELATED"/>
    <property type="match status" value="1"/>
</dbReference>
<evidence type="ECO:0000259" key="6">
    <source>
        <dbReference type="Pfam" id="PF00031"/>
    </source>
</evidence>
<comment type="similarity">
    <text evidence="2">Belongs to the cystatin family.</text>
</comment>
<sequence>MDPQVMVGGFGSEKPANAEVQAACNKVKAQFLKQSGTNATKFVALVYKSQVVAGKNYLVKVDTGDQFCHLKIFVPLPHTGEEPQLSGWQCGKTKKEALTFF</sequence>